<reference evidence="3" key="2">
    <citation type="journal article" date="2022" name="Res Sq">
        <title>Evolution of multicellular longitudinally dividing oral cavity symbionts (Neisseriaceae).</title>
        <authorList>
            <person name="Nyongesa S."/>
            <person name="Weber P."/>
            <person name="Bernet E."/>
            <person name="Pullido F."/>
            <person name="Nieckarz M."/>
            <person name="Delaby M."/>
            <person name="Nieves C."/>
            <person name="Viehboeck T."/>
            <person name="Krause N."/>
            <person name="Rivera-Millot A."/>
            <person name="Nakamura A."/>
            <person name="Vischer N."/>
            <person name="VanNieuwenhze M."/>
            <person name="Brun Y."/>
            <person name="Cava F."/>
            <person name="Bulgheresi S."/>
            <person name="Veyrier F."/>
        </authorList>
    </citation>
    <scope>NUCLEOTIDE SEQUENCE</scope>
    <source>
        <strain evidence="3">1258/02</strain>
    </source>
</reference>
<name>A0AAE9GS91_9NEIS</name>
<evidence type="ECO:0000313" key="4">
    <source>
        <dbReference type="Proteomes" id="UP000829756"/>
    </source>
</evidence>
<dbReference type="SUPFAM" id="SSF116734">
    <property type="entry name" value="DNA methylase specificity domain"/>
    <property type="match status" value="1"/>
</dbReference>
<evidence type="ECO:0000256" key="1">
    <source>
        <dbReference type="ARBA" id="ARBA00022747"/>
    </source>
</evidence>
<evidence type="ECO:0000313" key="3">
    <source>
        <dbReference type="EMBL" id="UOO78712.1"/>
    </source>
</evidence>
<gene>
    <name evidence="3" type="ORF">LVJ78_08340</name>
</gene>
<dbReference type="AlphaFoldDB" id="A0AAE9GS91"/>
<evidence type="ECO:0000256" key="2">
    <source>
        <dbReference type="ARBA" id="ARBA00023125"/>
    </source>
</evidence>
<protein>
    <recommendedName>
        <fullName evidence="5">Type I restriction modification DNA specificity protein</fullName>
    </recommendedName>
</protein>
<dbReference type="RefSeq" id="WP_132953180.1">
    <property type="nucleotide sequence ID" value="NZ_CP091507.1"/>
</dbReference>
<dbReference type="InterPro" id="IPR044946">
    <property type="entry name" value="Restrct_endonuc_typeI_TRD_sf"/>
</dbReference>
<dbReference type="KEGG" id="usu:LVJ78_08340"/>
<reference evidence="3" key="1">
    <citation type="submission" date="2021-12" db="EMBL/GenBank/DDBJ databases">
        <authorList>
            <person name="Veyrier F.J."/>
        </authorList>
    </citation>
    <scope>NUCLEOTIDE SEQUENCE</scope>
    <source>
        <strain evidence="3">1258/02</strain>
    </source>
</reference>
<organism evidence="3 4">
    <name type="scientific">Uruburuella suis</name>
    <dbReference type="NCBI Taxonomy" id="252130"/>
    <lineage>
        <taxon>Bacteria</taxon>
        <taxon>Pseudomonadati</taxon>
        <taxon>Pseudomonadota</taxon>
        <taxon>Betaproteobacteria</taxon>
        <taxon>Neisseriales</taxon>
        <taxon>Neisseriaceae</taxon>
        <taxon>Uruburuella</taxon>
    </lineage>
</organism>
<keyword evidence="1" id="KW-0680">Restriction system</keyword>
<accession>A0AAE9GS91</accession>
<dbReference type="Proteomes" id="UP000829756">
    <property type="component" value="Chromosome"/>
</dbReference>
<evidence type="ECO:0008006" key="5">
    <source>
        <dbReference type="Google" id="ProtNLM"/>
    </source>
</evidence>
<dbReference type="GO" id="GO:0003677">
    <property type="term" value="F:DNA binding"/>
    <property type="evidence" value="ECO:0007669"/>
    <property type="project" value="UniProtKB-KW"/>
</dbReference>
<dbReference type="Gene3D" id="3.90.220.20">
    <property type="entry name" value="DNA methylase specificity domains"/>
    <property type="match status" value="1"/>
</dbReference>
<proteinExistence type="predicted"/>
<sequence>MAVDTMFKVETDNLIINITFAWELALAVTDAEDAGKLVSHRFPQYKFKNQYSPTFFKNLIYDKRFKSDLMLASPGGAGRNRVLKKSEFLDIERTVPKQIEEQTAIGNFFRQLDAAIASHQRKP</sequence>
<keyword evidence="2" id="KW-0238">DNA-binding</keyword>
<dbReference type="GO" id="GO:0009307">
    <property type="term" value="P:DNA restriction-modification system"/>
    <property type="evidence" value="ECO:0007669"/>
    <property type="project" value="UniProtKB-KW"/>
</dbReference>
<dbReference type="EMBL" id="CP091507">
    <property type="protein sequence ID" value="UOO78712.1"/>
    <property type="molecule type" value="Genomic_DNA"/>
</dbReference>